<sequence length="433" mass="50965">MNTRLTPRTEFLVYNKVSLSPYDREILSDIYMPLIGPVSLSIYNYLIDMKQDMTVRFHSEFMDMLNIELSTLTKELEKLEAIDLLKTYVNDDEHTDQFLYEIKSPLDAESFFNDPMLSMFLFAKIGSKKFNEKKAAWVYYTFPDGFSDVSRNFKEVFSSLRMNEFQKPTETFISKNESKGPRIDVTDFDFDMLYTHLRGTYVEKGFFNTEVQRTIVKLSQVFNLSLYQMKDIIIKSTDRKDGIDIELLKHYALREYNVTSGKVNKKPQLETLNTHENSTDYFEQLDDISPLNRIQHLRNNNASKNDMRIVTELIMTTQLSDGVINVLLEYVLQKGEYLNDNYVFSIARDWENKGFLTAKEASESILSFMQDKEKKKNYANNRFKVSHKTIEPKWFTEKKPSENNDEKKTLEKTKPELKDDSIAARIQQFRNNR</sequence>
<feature type="domain" description="DnaB/C C-terminal" evidence="3">
    <location>
        <begin position="293"/>
        <end position="364"/>
    </location>
</feature>
<feature type="region of interest" description="Disordered" evidence="2">
    <location>
        <begin position="394"/>
        <end position="423"/>
    </location>
</feature>
<comment type="caution">
    <text evidence="5">The sequence shown here is derived from an EMBL/GenBank/DDBJ whole genome shotgun (WGS) entry which is preliminary data.</text>
</comment>
<dbReference type="InterPro" id="IPR058660">
    <property type="entry name" value="WHD_DnaB"/>
</dbReference>
<dbReference type="EMBL" id="CAJEWE010000010">
    <property type="protein sequence ID" value="CAD2077876.1"/>
    <property type="molecule type" value="Genomic_DNA"/>
</dbReference>
<feature type="domain" description="Replicative helicase loading/DNA remodeling protein DnaB N-terminal winged helix" evidence="4">
    <location>
        <begin position="7"/>
        <end position="249"/>
    </location>
</feature>
<evidence type="ECO:0000259" key="4">
    <source>
        <dbReference type="Pfam" id="PF25888"/>
    </source>
</evidence>
<evidence type="ECO:0000256" key="2">
    <source>
        <dbReference type="SAM" id="MobiDB-lite"/>
    </source>
</evidence>
<reference evidence="5 6" key="1">
    <citation type="submission" date="2020-07" db="EMBL/GenBank/DDBJ databases">
        <authorList>
            <person name="Criscuolo A."/>
        </authorList>
    </citation>
    <scope>NUCLEOTIDE SEQUENCE [LARGE SCALE GENOMIC DNA]</scope>
    <source>
        <strain evidence="6">CIP 111030</strain>
    </source>
</reference>
<organism evidence="5 6">
    <name type="scientific">Phocicoccus schoeneichii</name>
    <dbReference type="NCBI Taxonomy" id="1812261"/>
    <lineage>
        <taxon>Bacteria</taxon>
        <taxon>Bacillati</taxon>
        <taxon>Bacillota</taxon>
        <taxon>Bacilli</taxon>
        <taxon>Bacillales</taxon>
        <taxon>Salinicoccaceae</taxon>
        <taxon>Phocicoccus</taxon>
    </lineage>
</organism>
<dbReference type="InterPro" id="IPR006343">
    <property type="entry name" value="DnaB/C_C"/>
</dbReference>
<dbReference type="RefSeq" id="WP_186088144.1">
    <property type="nucleotide sequence ID" value="NZ_BMDB01000001.1"/>
</dbReference>
<keyword evidence="6" id="KW-1185">Reference proteome</keyword>
<dbReference type="Pfam" id="PF25888">
    <property type="entry name" value="WHD_DnaB"/>
    <property type="match status" value="1"/>
</dbReference>
<evidence type="ECO:0000313" key="6">
    <source>
        <dbReference type="Proteomes" id="UP000521032"/>
    </source>
</evidence>
<gene>
    <name evidence="5" type="primary">dnaB</name>
    <name evidence="5" type="ORF">JEOSCH030_01409</name>
</gene>
<protein>
    <submittedName>
        <fullName evidence="5">Replication initiation and membrane attachment protein</fullName>
    </submittedName>
</protein>
<dbReference type="AlphaFoldDB" id="A0A6V7RJI2"/>
<feature type="compositionally biased region" description="Basic and acidic residues" evidence="2">
    <location>
        <begin position="394"/>
        <end position="422"/>
    </location>
</feature>
<proteinExistence type="inferred from homology"/>
<dbReference type="Pfam" id="PF07261">
    <property type="entry name" value="DnaB_2"/>
    <property type="match status" value="1"/>
</dbReference>
<evidence type="ECO:0000313" key="5">
    <source>
        <dbReference type="EMBL" id="CAD2077876.1"/>
    </source>
</evidence>
<name>A0A6V7RJI2_9BACL</name>
<evidence type="ECO:0000259" key="3">
    <source>
        <dbReference type="Pfam" id="PF07261"/>
    </source>
</evidence>
<comment type="similarity">
    <text evidence="1">Belongs to the DnaB/DnaD family.</text>
</comment>
<dbReference type="Proteomes" id="UP000521032">
    <property type="component" value="Unassembled WGS sequence"/>
</dbReference>
<accession>A0A6V7RJI2</accession>
<evidence type="ECO:0000256" key="1">
    <source>
        <dbReference type="ARBA" id="ARBA00093462"/>
    </source>
</evidence>